<dbReference type="AlphaFoldDB" id="A0ABD6EQB4"/>
<evidence type="ECO:0000313" key="9">
    <source>
        <dbReference type="Proteomes" id="UP001608902"/>
    </source>
</evidence>
<name>A0ABD6EQB4_9BILA</name>
<evidence type="ECO:0000256" key="3">
    <source>
        <dbReference type="ARBA" id="ARBA00022692"/>
    </source>
</evidence>
<dbReference type="Pfam" id="PF06105">
    <property type="entry name" value="Aph-1"/>
    <property type="match status" value="1"/>
</dbReference>
<dbReference type="Proteomes" id="UP001608902">
    <property type="component" value="Unassembled WGS sequence"/>
</dbReference>
<dbReference type="InterPro" id="IPR009294">
    <property type="entry name" value="Aph-1"/>
</dbReference>
<dbReference type="EMBL" id="JBGFUD010003216">
    <property type="protein sequence ID" value="MFH4978450.1"/>
    <property type="molecule type" value="Genomic_DNA"/>
</dbReference>
<feature type="transmembrane region" description="Helical" evidence="7">
    <location>
        <begin position="171"/>
        <end position="191"/>
    </location>
</feature>
<keyword evidence="9" id="KW-1185">Reference proteome</keyword>
<evidence type="ECO:0000256" key="6">
    <source>
        <dbReference type="ARBA" id="ARBA00023136"/>
    </source>
</evidence>
<evidence type="ECO:0000256" key="1">
    <source>
        <dbReference type="ARBA" id="ARBA00004141"/>
    </source>
</evidence>
<accession>A0ABD6EQB4</accession>
<evidence type="ECO:0000256" key="5">
    <source>
        <dbReference type="ARBA" id="ARBA00022989"/>
    </source>
</evidence>
<feature type="transmembrane region" description="Helical" evidence="7">
    <location>
        <begin position="114"/>
        <end position="137"/>
    </location>
</feature>
<feature type="transmembrane region" description="Helical" evidence="7">
    <location>
        <begin position="203"/>
        <end position="225"/>
    </location>
</feature>
<keyword evidence="5 7" id="KW-1133">Transmembrane helix</keyword>
<gene>
    <name evidence="8" type="ORF">AB6A40_005159</name>
</gene>
<dbReference type="GO" id="GO:0007219">
    <property type="term" value="P:Notch signaling pathway"/>
    <property type="evidence" value="ECO:0007669"/>
    <property type="project" value="UniProtKB-KW"/>
</dbReference>
<dbReference type="GO" id="GO:0016020">
    <property type="term" value="C:membrane"/>
    <property type="evidence" value="ECO:0007669"/>
    <property type="project" value="UniProtKB-SubCell"/>
</dbReference>
<reference evidence="8 9" key="1">
    <citation type="submission" date="2024-08" db="EMBL/GenBank/DDBJ databases">
        <title>Gnathostoma spinigerum genome.</title>
        <authorList>
            <person name="Gonzalez-Bertolin B."/>
            <person name="Monzon S."/>
            <person name="Zaballos A."/>
            <person name="Jimenez P."/>
            <person name="Dekumyoy P."/>
            <person name="Varona S."/>
            <person name="Cuesta I."/>
            <person name="Sumanam S."/>
            <person name="Adisakwattana P."/>
            <person name="Gasser R.B."/>
            <person name="Hernandez-Gonzalez A."/>
            <person name="Young N.D."/>
            <person name="Perteguer M.J."/>
        </authorList>
    </citation>
    <scope>NUCLEOTIDE SEQUENCE [LARGE SCALE GENOMIC DNA]</scope>
    <source>
        <strain evidence="8">AL3</strain>
        <tissue evidence="8">Liver</tissue>
    </source>
</reference>
<comment type="caution">
    <text evidence="8">The sequence shown here is derived from an EMBL/GenBank/DDBJ whole genome shotgun (WGS) entry which is preliminary data.</text>
</comment>
<comment type="subcellular location">
    <subcellularLocation>
        <location evidence="1">Membrane</location>
        <topology evidence="1">Multi-pass membrane protein</topology>
    </subcellularLocation>
</comment>
<keyword evidence="6 7" id="KW-0472">Membrane</keyword>
<feature type="transmembrane region" description="Helical" evidence="7">
    <location>
        <begin position="32"/>
        <end position="57"/>
    </location>
</feature>
<feature type="transmembrane region" description="Helical" evidence="7">
    <location>
        <begin position="231"/>
        <end position="259"/>
    </location>
</feature>
<keyword evidence="3 7" id="KW-0812">Transmembrane</keyword>
<evidence type="ECO:0000313" key="8">
    <source>
        <dbReference type="EMBL" id="MFH4978450.1"/>
    </source>
</evidence>
<evidence type="ECO:0000256" key="7">
    <source>
        <dbReference type="SAM" id="Phobius"/>
    </source>
</evidence>
<comment type="similarity">
    <text evidence="2">Belongs to the APH-1 family.</text>
</comment>
<evidence type="ECO:0000256" key="2">
    <source>
        <dbReference type="ARBA" id="ARBA00005577"/>
    </source>
</evidence>
<protein>
    <submittedName>
        <fullName evidence="8">Uncharacterized protein</fullName>
    </submittedName>
</protein>
<organism evidence="8 9">
    <name type="scientific">Gnathostoma spinigerum</name>
    <dbReference type="NCBI Taxonomy" id="75299"/>
    <lineage>
        <taxon>Eukaryota</taxon>
        <taxon>Metazoa</taxon>
        <taxon>Ecdysozoa</taxon>
        <taxon>Nematoda</taxon>
        <taxon>Chromadorea</taxon>
        <taxon>Rhabditida</taxon>
        <taxon>Spirurina</taxon>
        <taxon>Gnathostomatomorpha</taxon>
        <taxon>Gnathostomatoidea</taxon>
        <taxon>Gnathostomatidae</taxon>
        <taxon>Gnathostoma</taxon>
    </lineage>
</organism>
<evidence type="ECO:0000256" key="4">
    <source>
        <dbReference type="ARBA" id="ARBA00022976"/>
    </source>
</evidence>
<proteinExistence type="inferred from homology"/>
<keyword evidence="4" id="KW-0914">Notch signaling pathway</keyword>
<sequence length="310" mass="34614">MTVVAGIGYNLLAFSPAIVIFYRVISSDPLRIILFVLGAFFWLISLLLSALIWYAVIPLRDTLIFSVYISVGIQEIARFLHFLLLKRAQKGLSQMAASGMHISGVHTLHHARHILAVVCGLGMGVAAALFLVVNVIADFWGRGTVGLPATVPGVKDHFKVKFYAEDQWFPFTYSLSACILSMCHVVWTVLLWDGCHKKSYTPLWWVGVVTAVASHYIVTSLSFWNKSGQQVLVLICQFTVLLLNTCQAFYVMGGSIAMLKNISFRSYKSFIHCITCRCISEEVENPPPPNHHSRFEHSQNAHDIIQPVTT</sequence>
<feature type="transmembrane region" description="Helical" evidence="7">
    <location>
        <begin position="6"/>
        <end position="25"/>
    </location>
</feature>
<dbReference type="PANTHER" id="PTHR12889">
    <property type="entry name" value="GAMMA-SECRETASE SUBUNIT APH-1"/>
    <property type="match status" value="1"/>
</dbReference>